<dbReference type="STRING" id="1036779.SAMN04515666_101340"/>
<dbReference type="Pfam" id="PF21779">
    <property type="entry name" value="DUF6874"/>
    <property type="match status" value="1"/>
</dbReference>
<reference evidence="3" key="1">
    <citation type="submission" date="2016-10" db="EMBL/GenBank/DDBJ databases">
        <authorList>
            <person name="Varghese N."/>
            <person name="Submissions S."/>
        </authorList>
    </citation>
    <scope>NUCLEOTIDE SEQUENCE [LARGE SCALE GENOMIC DNA]</scope>
    <source>
        <strain evidence="3">LMG 26383,CCUG 61248,R- 45681</strain>
    </source>
</reference>
<evidence type="ECO:0000259" key="1">
    <source>
        <dbReference type="Pfam" id="PF21779"/>
    </source>
</evidence>
<gene>
    <name evidence="2" type="ORF">SAMN04515666_101340</name>
</gene>
<accession>A0A1H7GF81</accession>
<sequence length="97" mass="11126">MNAVSFEIAPELRPFVDQILDRTAALYASARQPFDRLHHEMNLCACHANGCPLDFTRMVGADDFNLAHDVFGIDRHLDRDTGRLTDHFLPRFAKRQD</sequence>
<protein>
    <recommendedName>
        <fullName evidence="1">DUF6874 domain-containing protein</fullName>
    </recommendedName>
</protein>
<evidence type="ECO:0000313" key="2">
    <source>
        <dbReference type="EMBL" id="SEK36863.1"/>
    </source>
</evidence>
<dbReference type="EMBL" id="FOAN01000001">
    <property type="protein sequence ID" value="SEK36863.1"/>
    <property type="molecule type" value="Genomic_DNA"/>
</dbReference>
<dbReference type="InterPro" id="IPR049239">
    <property type="entry name" value="DUF6874"/>
</dbReference>
<dbReference type="Proteomes" id="UP000199664">
    <property type="component" value="Unassembled WGS sequence"/>
</dbReference>
<name>A0A1H7GF81_9HYPH</name>
<proteinExistence type="predicted"/>
<evidence type="ECO:0000313" key="3">
    <source>
        <dbReference type="Proteomes" id="UP000199664"/>
    </source>
</evidence>
<dbReference type="AlphaFoldDB" id="A0A1H7GF81"/>
<keyword evidence="3" id="KW-1185">Reference proteome</keyword>
<organism evidence="2 3">
    <name type="scientific">Bosea lupini</name>
    <dbReference type="NCBI Taxonomy" id="1036779"/>
    <lineage>
        <taxon>Bacteria</taxon>
        <taxon>Pseudomonadati</taxon>
        <taxon>Pseudomonadota</taxon>
        <taxon>Alphaproteobacteria</taxon>
        <taxon>Hyphomicrobiales</taxon>
        <taxon>Boseaceae</taxon>
        <taxon>Bosea</taxon>
    </lineage>
</organism>
<feature type="domain" description="DUF6874" evidence="1">
    <location>
        <begin position="15"/>
        <end position="94"/>
    </location>
</feature>